<dbReference type="Proteomes" id="UP000029444">
    <property type="component" value="Unassembled WGS sequence"/>
</dbReference>
<dbReference type="OrthoDB" id="19849at2"/>
<sequence length="432" mass="45419">MKRTGAAIAGVALGLFSGPATASGFSVSYQSVSALGTAYAGAGVLSENAANQWYNPATLADLRRTEISVPVHQVWIDTSFETGTGGTFNGLVPQSGAGAGDFDDVEPFIGSLFLAVPVSETMTFGLSVVSPFGTKIEYESGWGNAYVTPPPPGGLGPVTAGDFYATESDLQTININPSLAIKISDRLSVGLGVNYQTLDADIRNAATRLEGDDDAYGWNLGATFKADDNNQFGVAYRSEMSYEVEGDITFSNAGAALSTAGGNPVAPGSYSGSADIDLPASLQLSYAGSLSDQTQLLLGVEWTEWSTLDALVVESGSLAFNPTEEFDWDNTVRYSLGLNHALAGGTVLRFGVAKEDSTQNTDNRSAISPDSDRIWATLGAGFYPSDNISIDVGYAHIFVEDADINRLDKGAQLKGSYELEGDVLGAQLNYRF</sequence>
<dbReference type="eggNOG" id="COG2067">
    <property type="taxonomic scope" value="Bacteria"/>
</dbReference>
<feature type="chain" id="PRO_5001910890" evidence="8">
    <location>
        <begin position="23"/>
        <end position="432"/>
    </location>
</feature>
<name>A0A095TSW5_9GAMM</name>
<keyword evidence="6" id="KW-0472">Membrane</keyword>
<keyword evidence="5 8" id="KW-0732">Signal</keyword>
<evidence type="ECO:0000256" key="6">
    <source>
        <dbReference type="ARBA" id="ARBA00023136"/>
    </source>
</evidence>
<keyword evidence="7" id="KW-0998">Cell outer membrane</keyword>
<dbReference type="GO" id="GO:0009279">
    <property type="term" value="C:cell outer membrane"/>
    <property type="evidence" value="ECO:0007669"/>
    <property type="project" value="UniProtKB-SubCell"/>
</dbReference>
<evidence type="ECO:0000256" key="4">
    <source>
        <dbReference type="ARBA" id="ARBA00022692"/>
    </source>
</evidence>
<reference evidence="9 10" key="1">
    <citation type="submission" date="2012-09" db="EMBL/GenBank/DDBJ databases">
        <title>Genome Sequence of alkane-degrading Bacterium Alcanivorax sp. 19-m-6.</title>
        <authorList>
            <person name="Lai Q."/>
            <person name="Shao Z."/>
        </authorList>
    </citation>
    <scope>NUCLEOTIDE SEQUENCE [LARGE SCALE GENOMIC DNA]</scope>
    <source>
        <strain evidence="9 10">19-m-6</strain>
    </source>
</reference>
<dbReference type="AlphaFoldDB" id="A0A095TSW5"/>
<comment type="subcellular location">
    <subcellularLocation>
        <location evidence="1">Cell outer membrane</location>
        <topology evidence="1">Multi-pass membrane protein</topology>
    </subcellularLocation>
</comment>
<keyword evidence="10" id="KW-1185">Reference proteome</keyword>
<evidence type="ECO:0000313" key="9">
    <source>
        <dbReference type="EMBL" id="KGD65498.1"/>
    </source>
</evidence>
<dbReference type="Pfam" id="PF03349">
    <property type="entry name" value="Toluene_X"/>
    <property type="match status" value="1"/>
</dbReference>
<evidence type="ECO:0000256" key="7">
    <source>
        <dbReference type="ARBA" id="ARBA00023237"/>
    </source>
</evidence>
<evidence type="ECO:0000313" key="10">
    <source>
        <dbReference type="Proteomes" id="UP000029444"/>
    </source>
</evidence>
<dbReference type="InterPro" id="IPR005017">
    <property type="entry name" value="OMPP1/FadL/TodX"/>
</dbReference>
<dbReference type="EMBL" id="ARXV01000004">
    <property type="protein sequence ID" value="KGD65498.1"/>
    <property type="molecule type" value="Genomic_DNA"/>
</dbReference>
<dbReference type="PANTHER" id="PTHR35093">
    <property type="entry name" value="OUTER MEMBRANE PROTEIN NMB0088-RELATED"/>
    <property type="match status" value="1"/>
</dbReference>
<gene>
    <name evidence="9" type="ORF">Y5S_01391</name>
</gene>
<evidence type="ECO:0000256" key="3">
    <source>
        <dbReference type="ARBA" id="ARBA00022452"/>
    </source>
</evidence>
<dbReference type="RefSeq" id="WP_035231624.1">
    <property type="nucleotide sequence ID" value="NZ_ARXV01000004.1"/>
</dbReference>
<comment type="similarity">
    <text evidence="2">Belongs to the OmpP1/FadL family.</text>
</comment>
<evidence type="ECO:0000256" key="2">
    <source>
        <dbReference type="ARBA" id="ARBA00008163"/>
    </source>
</evidence>
<accession>A0A095TSW5</accession>
<keyword evidence="4" id="KW-0812">Transmembrane</keyword>
<evidence type="ECO:0000256" key="8">
    <source>
        <dbReference type="SAM" id="SignalP"/>
    </source>
</evidence>
<dbReference type="GO" id="GO:0015483">
    <property type="term" value="F:long-chain fatty acid transporting porin activity"/>
    <property type="evidence" value="ECO:0007669"/>
    <property type="project" value="TreeGrafter"/>
</dbReference>
<dbReference type="STRING" id="1177154.Y5S_01391"/>
<dbReference type="Gene3D" id="2.40.160.60">
    <property type="entry name" value="Outer membrane protein transport protein (OMPP1/FadL/TodX)"/>
    <property type="match status" value="1"/>
</dbReference>
<feature type="signal peptide" evidence="8">
    <location>
        <begin position="1"/>
        <end position="22"/>
    </location>
</feature>
<evidence type="ECO:0000256" key="1">
    <source>
        <dbReference type="ARBA" id="ARBA00004571"/>
    </source>
</evidence>
<comment type="caution">
    <text evidence="9">The sequence shown here is derived from an EMBL/GenBank/DDBJ whole genome shotgun (WGS) entry which is preliminary data.</text>
</comment>
<evidence type="ECO:0000256" key="5">
    <source>
        <dbReference type="ARBA" id="ARBA00022729"/>
    </source>
</evidence>
<dbReference type="SUPFAM" id="SSF56935">
    <property type="entry name" value="Porins"/>
    <property type="match status" value="1"/>
</dbReference>
<proteinExistence type="inferred from homology"/>
<dbReference type="PATRIC" id="fig|1177154.3.peg.1416"/>
<keyword evidence="3" id="KW-1134">Transmembrane beta strand</keyword>
<protein>
    <submittedName>
        <fullName evidence="9">Long-chain fatty acid transporter</fullName>
    </submittedName>
</protein>
<organism evidence="9 10">
    <name type="scientific">Alcanivorax nanhaiticus</name>
    <dbReference type="NCBI Taxonomy" id="1177154"/>
    <lineage>
        <taxon>Bacteria</taxon>
        <taxon>Pseudomonadati</taxon>
        <taxon>Pseudomonadota</taxon>
        <taxon>Gammaproteobacteria</taxon>
        <taxon>Oceanospirillales</taxon>
        <taxon>Alcanivoracaceae</taxon>
        <taxon>Alcanivorax</taxon>
    </lineage>
</organism>
<dbReference type="PANTHER" id="PTHR35093:SF3">
    <property type="entry name" value="LONG-CHAIN FATTY ACID TRANSPORT PROTEIN"/>
    <property type="match status" value="1"/>
</dbReference>